<dbReference type="InterPro" id="IPR042186">
    <property type="entry name" value="FimD_plug_dom"/>
</dbReference>
<dbReference type="GO" id="GO:0009297">
    <property type="term" value="P:pilus assembly"/>
    <property type="evidence" value="ECO:0007669"/>
    <property type="project" value="InterPro"/>
</dbReference>
<dbReference type="GO" id="GO:0009279">
    <property type="term" value="C:cell outer membrane"/>
    <property type="evidence" value="ECO:0007669"/>
    <property type="project" value="TreeGrafter"/>
</dbReference>
<dbReference type="Gene3D" id="2.60.40.3110">
    <property type="match status" value="1"/>
</dbReference>
<feature type="signal peptide" evidence="1">
    <location>
        <begin position="1"/>
        <end position="34"/>
    </location>
</feature>
<dbReference type="OrthoDB" id="499138at2"/>
<dbReference type="Gene3D" id="2.60.40.2610">
    <property type="entry name" value="Outer membrane usher protein FimD, plug domain"/>
    <property type="match status" value="1"/>
</dbReference>
<protein>
    <submittedName>
        <fullName evidence="2">Fimbrial biogenesis outer membrane usher protein</fullName>
    </submittedName>
</protein>
<evidence type="ECO:0000313" key="3">
    <source>
        <dbReference type="Proteomes" id="UP000471435"/>
    </source>
</evidence>
<reference evidence="2 3" key="1">
    <citation type="submission" date="2019-12" db="EMBL/GenBank/DDBJ databases">
        <title>Genomic-based taxomic classification of the family Erythrobacteraceae.</title>
        <authorList>
            <person name="Xu L."/>
        </authorList>
    </citation>
    <scope>NUCLEOTIDE SEQUENCE [LARGE SCALE GENOMIC DNA]</scope>
    <source>
        <strain evidence="2 3">SW-109</strain>
    </source>
</reference>
<keyword evidence="1" id="KW-0732">Signal</keyword>
<keyword evidence="3" id="KW-1185">Reference proteome</keyword>
<evidence type="ECO:0000313" key="2">
    <source>
        <dbReference type="EMBL" id="MXP48305.1"/>
    </source>
</evidence>
<feature type="chain" id="PRO_5026306608" evidence="1">
    <location>
        <begin position="35"/>
        <end position="850"/>
    </location>
</feature>
<accession>A0A6I4V3L0</accession>
<dbReference type="PANTHER" id="PTHR30451:SF5">
    <property type="entry name" value="SLR0019 PROTEIN"/>
    <property type="match status" value="1"/>
</dbReference>
<evidence type="ECO:0000256" key="1">
    <source>
        <dbReference type="SAM" id="SignalP"/>
    </source>
</evidence>
<dbReference type="Proteomes" id="UP000471435">
    <property type="component" value="Unassembled WGS sequence"/>
</dbReference>
<name>A0A6I4V3L0_9SPHN</name>
<dbReference type="AlphaFoldDB" id="A0A6I4V3L0"/>
<sequence>MRNSRLNKPSRRRTAASLLAIAAATCLTFTPVQATEQVEDFAGGSQPTEIVLPAPQTSMGDGLELNPTDRPIRLTISANDGPVLLGEVPVTVMPDDRLRISTRRILDLLAESVDADRLQAISGALLARREISLDEFERSGIGLRFDPRSLTLQFLIPSELRASRNLQVSALDRGRVGDFLQPENFSAYLNIRGALDYVSDGPSTGFQEPTFFLDGASRIGDVVIEGEAFWQPGANGAADFQRQGTRVVYDDLDNLFRLTAGDLQPVARAFQVTPNIAGLSLARSYSELRPQQIIRPRGNRSFLLERAATVEVYVNGSLARRVRLNPGNYNLNDFPYTQGANDIRINIIDDSGRQETLRFNIFLDQTQLAKGLTEFGVYAGVQAPLGPTGPDYSNDLVFTGFVRHGISDQLTLGGNLQLDENSAMGGVEAVFGTAIGTFSSNLAASHVDNVGEGWAGTVSFQRLFQRPQGYADSLNLFVETRSKKFAPISFFLPVNPYEVELGGGYSHAINERAYVGVDGRFSKGRNGFADQHSYRLSSGYRVNDRISFTAEARYEKNLFRDEVSGMVSLNIRLGGFSSARVQFDSRDNRARASFQTLTGQGVGSFNLSADIERSDFGSGFNFNGNYYSNVGEFGLSHFGDFAGDFGQSRSQRSTLRMASSIAFAGDSLAIGRPIYDSFAIVKPHEKLKGEKILIDPSVAGYVADTATFGAGVHPSLNSYSERTVAVEAPESSAGTDLDTGTFRVLPQYRSGYKMIVGSEYSMTAIGTLLNPDGEPVSLAIGKITEVDKDNPMSYEIFTNREGRFGIPGLAPGKWRLEMLDDDRSSAEITIPDNPEVNIVRLGPIRTSGRQ</sequence>
<dbReference type="InterPro" id="IPR000015">
    <property type="entry name" value="Fimb_usher"/>
</dbReference>
<gene>
    <name evidence="2" type="ORF">GRI43_12990</name>
</gene>
<dbReference type="PANTHER" id="PTHR30451">
    <property type="entry name" value="OUTER MEMBRANE USHER PROTEIN"/>
    <property type="match status" value="1"/>
</dbReference>
<dbReference type="RefSeq" id="WP_160731499.1">
    <property type="nucleotide sequence ID" value="NZ_WTYP01000002.1"/>
</dbReference>
<comment type="caution">
    <text evidence="2">The sequence shown here is derived from an EMBL/GenBank/DDBJ whole genome shotgun (WGS) entry which is preliminary data.</text>
</comment>
<organism evidence="2 3">
    <name type="scientific">Pontixanthobacter luteolus</name>
    <dbReference type="NCBI Taxonomy" id="295089"/>
    <lineage>
        <taxon>Bacteria</taxon>
        <taxon>Pseudomonadati</taxon>
        <taxon>Pseudomonadota</taxon>
        <taxon>Alphaproteobacteria</taxon>
        <taxon>Sphingomonadales</taxon>
        <taxon>Erythrobacteraceae</taxon>
        <taxon>Pontixanthobacter</taxon>
    </lineage>
</organism>
<proteinExistence type="predicted"/>
<dbReference type="EMBL" id="WTYP01000002">
    <property type="protein sequence ID" value="MXP48305.1"/>
    <property type="molecule type" value="Genomic_DNA"/>
</dbReference>
<dbReference type="GO" id="GO:0015473">
    <property type="term" value="F:fimbrial usher porin activity"/>
    <property type="evidence" value="ECO:0007669"/>
    <property type="project" value="InterPro"/>
</dbReference>